<protein>
    <recommendedName>
        <fullName evidence="8">THO complex subunit 5</fullName>
    </recommendedName>
</protein>
<evidence type="ECO:0000256" key="2">
    <source>
        <dbReference type="ARBA" id="ARBA00008044"/>
    </source>
</evidence>
<reference evidence="6 7" key="1">
    <citation type="submission" date="2012-04" db="EMBL/GenBank/DDBJ databases">
        <title>The Genome Sequence of Saprolegnia declina VS20.</title>
        <authorList>
            <consortium name="The Broad Institute Genome Sequencing Platform"/>
            <person name="Russ C."/>
            <person name="Nusbaum C."/>
            <person name="Tyler B."/>
            <person name="van West P."/>
            <person name="Dieguez-Uribeondo J."/>
            <person name="de Bruijn I."/>
            <person name="Tripathy S."/>
            <person name="Jiang R."/>
            <person name="Young S.K."/>
            <person name="Zeng Q."/>
            <person name="Gargeya S."/>
            <person name="Fitzgerald M."/>
            <person name="Haas B."/>
            <person name="Abouelleil A."/>
            <person name="Alvarado L."/>
            <person name="Arachchi H.M."/>
            <person name="Berlin A."/>
            <person name="Chapman S.B."/>
            <person name="Goldberg J."/>
            <person name="Griggs A."/>
            <person name="Gujja S."/>
            <person name="Hansen M."/>
            <person name="Howarth C."/>
            <person name="Imamovic A."/>
            <person name="Larimer J."/>
            <person name="McCowen C."/>
            <person name="Montmayeur A."/>
            <person name="Murphy C."/>
            <person name="Neiman D."/>
            <person name="Pearson M."/>
            <person name="Priest M."/>
            <person name="Roberts A."/>
            <person name="Saif S."/>
            <person name="Shea T."/>
            <person name="Sisk P."/>
            <person name="Sykes S."/>
            <person name="Wortman J."/>
            <person name="Nusbaum C."/>
            <person name="Birren B."/>
        </authorList>
    </citation>
    <scope>NUCLEOTIDE SEQUENCE [LARGE SCALE GENOMIC DNA]</scope>
    <source>
        <strain evidence="6 7">VS20</strain>
    </source>
</reference>
<dbReference type="EMBL" id="JH767269">
    <property type="protein sequence ID" value="EQC25519.1"/>
    <property type="molecule type" value="Genomic_DNA"/>
</dbReference>
<dbReference type="InterPro" id="IPR019163">
    <property type="entry name" value="THO_Thoc5"/>
</dbReference>
<keyword evidence="3" id="KW-0539">Nucleus</keyword>
<sequence length="592" mass="65463">MDRQSPSTSVGQLKAASQELRTLLPKLIDANDSDISPRVARALLLLQKIKSSTRDTFLETEAWRKRVADQKDLVEAHHLKLQNLMYEKDHLLREIKRCRGFPMKEMDKIEFPEGQLPVTGDPDMHAEHLLRLETEKEAREEVQEQQRQLHAKVATLDEAVVEKRAFLESLPAEIAAIEKASEPLQALLSIPVTTMDVTRQHDAKELPSALYTLYCELEAYTQAMGAGSMRLRIAPAQATSSSSTKVSSRGVRERTTPVPEVDERASKRQKTAPLVSRSPSPAVASPAPASAASTSSAVVQSAEAYSVAPKAVELELLPPTGSSASPLSVRFIYLPVLGIVTVETPAYPHLLHNLFAKDAGDVQPNVAASYALVTEDGHEVDMDFPADAPARPYLWAQWICGLAFQRRSEPTRPEPSIRCVLTTLAERYESRVALLALSDCLAARRVEAHASLAAVLPKARKTTLLKWTANVRPTDAFATLHAENSYFRAVLEHDRCRVNVFVEVTPAYPQVPPVVVCESERRANVPTADQLKDMALEVRLASKTWRAPEAKPWLLMHQIMTLMMCLDEVHAKGDKYAFGSKRAEAVLSDDTA</sequence>
<dbReference type="STRING" id="1156394.T0PJH7"/>
<organism evidence="6 7">
    <name type="scientific">Saprolegnia diclina (strain VS20)</name>
    <dbReference type="NCBI Taxonomy" id="1156394"/>
    <lineage>
        <taxon>Eukaryota</taxon>
        <taxon>Sar</taxon>
        <taxon>Stramenopiles</taxon>
        <taxon>Oomycota</taxon>
        <taxon>Saprolegniomycetes</taxon>
        <taxon>Saprolegniales</taxon>
        <taxon>Saprolegniaceae</taxon>
        <taxon>Saprolegnia</taxon>
    </lineage>
</organism>
<dbReference type="Pfam" id="PF09766">
    <property type="entry name" value="FmiP_Thoc5"/>
    <property type="match status" value="1"/>
</dbReference>
<keyword evidence="4" id="KW-0175">Coiled coil</keyword>
<dbReference type="PANTHER" id="PTHR13375:SF3">
    <property type="entry name" value="THO COMPLEX SUBUNIT 5 HOMOLOG"/>
    <property type="match status" value="1"/>
</dbReference>
<evidence type="ECO:0000256" key="4">
    <source>
        <dbReference type="SAM" id="Coils"/>
    </source>
</evidence>
<evidence type="ECO:0000256" key="5">
    <source>
        <dbReference type="SAM" id="MobiDB-lite"/>
    </source>
</evidence>
<dbReference type="OMA" id="YEVMHLK"/>
<dbReference type="InParanoid" id="T0PJH7"/>
<evidence type="ECO:0000313" key="7">
    <source>
        <dbReference type="Proteomes" id="UP000030762"/>
    </source>
</evidence>
<feature type="coiled-coil region" evidence="4">
    <location>
        <begin position="125"/>
        <end position="159"/>
    </location>
</feature>
<keyword evidence="7" id="KW-1185">Reference proteome</keyword>
<comment type="similarity">
    <text evidence="2">Belongs to the THOC5 family.</text>
</comment>
<evidence type="ECO:0000256" key="3">
    <source>
        <dbReference type="ARBA" id="ARBA00023242"/>
    </source>
</evidence>
<name>T0PJH7_SAPDV</name>
<dbReference type="OrthoDB" id="20582at2759"/>
<feature type="compositionally biased region" description="Basic and acidic residues" evidence="5">
    <location>
        <begin position="250"/>
        <end position="266"/>
    </location>
</feature>
<evidence type="ECO:0000313" key="6">
    <source>
        <dbReference type="EMBL" id="EQC25519.1"/>
    </source>
</evidence>
<accession>T0PJH7</accession>
<feature type="compositionally biased region" description="Low complexity" evidence="5">
    <location>
        <begin position="239"/>
        <end position="248"/>
    </location>
</feature>
<dbReference type="PANTHER" id="PTHR13375">
    <property type="entry name" value="FMS INTERACTING PROTEIN"/>
    <property type="match status" value="1"/>
</dbReference>
<gene>
    <name evidence="6" type="ORF">SDRG_16602</name>
</gene>
<dbReference type="Proteomes" id="UP000030762">
    <property type="component" value="Unassembled WGS sequence"/>
</dbReference>
<dbReference type="GO" id="GO:0000445">
    <property type="term" value="C:THO complex part of transcription export complex"/>
    <property type="evidence" value="ECO:0007669"/>
    <property type="project" value="TreeGrafter"/>
</dbReference>
<feature type="compositionally biased region" description="Low complexity" evidence="5">
    <location>
        <begin position="272"/>
        <end position="291"/>
    </location>
</feature>
<dbReference type="RefSeq" id="XP_008621040.1">
    <property type="nucleotide sequence ID" value="XM_008622818.1"/>
</dbReference>
<proteinExistence type="inferred from homology"/>
<dbReference type="eggNOG" id="KOG2216">
    <property type="taxonomic scope" value="Eukaryota"/>
</dbReference>
<evidence type="ECO:0000256" key="1">
    <source>
        <dbReference type="ARBA" id="ARBA00004123"/>
    </source>
</evidence>
<dbReference type="AlphaFoldDB" id="T0PJH7"/>
<evidence type="ECO:0008006" key="8">
    <source>
        <dbReference type="Google" id="ProtNLM"/>
    </source>
</evidence>
<dbReference type="VEuPathDB" id="FungiDB:SDRG_16602"/>
<dbReference type="GeneID" id="19957329"/>
<dbReference type="GO" id="GO:0006406">
    <property type="term" value="P:mRNA export from nucleus"/>
    <property type="evidence" value="ECO:0007669"/>
    <property type="project" value="TreeGrafter"/>
</dbReference>
<comment type="subcellular location">
    <subcellularLocation>
        <location evidence="1">Nucleus</location>
    </subcellularLocation>
</comment>
<dbReference type="GO" id="GO:0003729">
    <property type="term" value="F:mRNA binding"/>
    <property type="evidence" value="ECO:0007669"/>
    <property type="project" value="TreeGrafter"/>
</dbReference>
<feature type="region of interest" description="Disordered" evidence="5">
    <location>
        <begin position="235"/>
        <end position="291"/>
    </location>
</feature>